<dbReference type="InterPro" id="IPR024584">
    <property type="entry name" value="Tuberin_N"/>
</dbReference>
<dbReference type="SUPFAM" id="SSF48371">
    <property type="entry name" value="ARM repeat"/>
    <property type="match status" value="1"/>
</dbReference>
<accession>A0A5N5TAE1</accession>
<dbReference type="GO" id="GO:0033596">
    <property type="term" value="C:TSC1-TSC2 complex"/>
    <property type="evidence" value="ECO:0007669"/>
    <property type="project" value="TreeGrafter"/>
</dbReference>
<evidence type="ECO:0000313" key="3">
    <source>
        <dbReference type="Proteomes" id="UP000326759"/>
    </source>
</evidence>
<sequence length="204" mass="23816">MSNKDGKNEKEKPFHERLKKFLKSDKKNLKPIPEIKITDEIKHDLSSHSPLETRLKTIKELQETIQVKKLQDTGIERIWGEVKDLLNLNNPSEVRHAVINLFSSIAFTTEKLGMRRVYFFQYIVDSYQQEDPGQLFNFFQYLINDGRDVEYIEEDIGPFLTKWLPSLIAHSAVLAIDLTTNVLKFNAAHIDDNFIHEIVMLVFL</sequence>
<dbReference type="PANTHER" id="PTHR10063:SF0">
    <property type="entry name" value="TUBERIN"/>
    <property type="match status" value="1"/>
</dbReference>
<dbReference type="OrthoDB" id="5797019at2759"/>
<dbReference type="GO" id="GO:0005634">
    <property type="term" value="C:nucleus"/>
    <property type="evidence" value="ECO:0007669"/>
    <property type="project" value="InterPro"/>
</dbReference>
<dbReference type="Proteomes" id="UP000326759">
    <property type="component" value="Unassembled WGS sequence"/>
</dbReference>
<gene>
    <name evidence="2" type="ORF">Anas_10030</name>
</gene>
<dbReference type="GO" id="GO:0032007">
    <property type="term" value="P:negative regulation of TOR signaling"/>
    <property type="evidence" value="ECO:0007669"/>
    <property type="project" value="TreeGrafter"/>
</dbReference>
<dbReference type="AlphaFoldDB" id="A0A5N5TAE1"/>
<name>A0A5N5TAE1_9CRUS</name>
<proteinExistence type="predicted"/>
<dbReference type="InterPro" id="IPR016024">
    <property type="entry name" value="ARM-type_fold"/>
</dbReference>
<evidence type="ECO:0000313" key="2">
    <source>
        <dbReference type="EMBL" id="KAB7503586.1"/>
    </source>
</evidence>
<comment type="caution">
    <text evidence="2">The sequence shown here is derived from an EMBL/GenBank/DDBJ whole genome shotgun (WGS) entry which is preliminary data.</text>
</comment>
<keyword evidence="3" id="KW-1185">Reference proteome</keyword>
<dbReference type="PANTHER" id="PTHR10063">
    <property type="entry name" value="TUBERIN"/>
    <property type="match status" value="1"/>
</dbReference>
<evidence type="ECO:0000259" key="1">
    <source>
        <dbReference type="Pfam" id="PF11864"/>
    </source>
</evidence>
<protein>
    <recommendedName>
        <fullName evidence="1">Tuberin N-terminal domain-containing protein</fullName>
    </recommendedName>
</protein>
<dbReference type="Pfam" id="PF11864">
    <property type="entry name" value="DUF3384"/>
    <property type="match status" value="1"/>
</dbReference>
<dbReference type="InterPro" id="IPR027107">
    <property type="entry name" value="Tuberin/Ral-act_asu"/>
</dbReference>
<dbReference type="EMBL" id="SEYY01004843">
    <property type="protein sequence ID" value="KAB7503586.1"/>
    <property type="molecule type" value="Genomic_DNA"/>
</dbReference>
<dbReference type="GO" id="GO:0005096">
    <property type="term" value="F:GTPase activator activity"/>
    <property type="evidence" value="ECO:0007669"/>
    <property type="project" value="InterPro"/>
</dbReference>
<organism evidence="2 3">
    <name type="scientific">Armadillidium nasatum</name>
    <dbReference type="NCBI Taxonomy" id="96803"/>
    <lineage>
        <taxon>Eukaryota</taxon>
        <taxon>Metazoa</taxon>
        <taxon>Ecdysozoa</taxon>
        <taxon>Arthropoda</taxon>
        <taxon>Crustacea</taxon>
        <taxon>Multicrustacea</taxon>
        <taxon>Malacostraca</taxon>
        <taxon>Eumalacostraca</taxon>
        <taxon>Peracarida</taxon>
        <taxon>Isopoda</taxon>
        <taxon>Oniscidea</taxon>
        <taxon>Crinocheta</taxon>
        <taxon>Armadillidiidae</taxon>
        <taxon>Armadillidium</taxon>
    </lineage>
</organism>
<reference evidence="2 3" key="1">
    <citation type="journal article" date="2019" name="PLoS Biol.">
        <title>Sex chromosomes control vertical transmission of feminizing Wolbachia symbionts in an isopod.</title>
        <authorList>
            <person name="Becking T."/>
            <person name="Chebbi M.A."/>
            <person name="Giraud I."/>
            <person name="Moumen B."/>
            <person name="Laverre T."/>
            <person name="Caubet Y."/>
            <person name="Peccoud J."/>
            <person name="Gilbert C."/>
            <person name="Cordaux R."/>
        </authorList>
    </citation>
    <scope>NUCLEOTIDE SEQUENCE [LARGE SCALE GENOMIC DNA]</scope>
    <source>
        <strain evidence="2">ANa2</strain>
        <tissue evidence="2">Whole body excluding digestive tract and cuticle</tissue>
    </source>
</reference>
<feature type="domain" description="Tuberin N-terminal" evidence="1">
    <location>
        <begin position="51"/>
        <end position="200"/>
    </location>
</feature>